<sequence>MFLPLGSQGRPRGWAEPWGARPPGSRGRGMGPEHLLPSRQDEEQMSTRIYTPKWFPQCFLGRIPFSLTLKLWDVYTGWGVVLTAMAYTILKVHKKRLLKLPLEGLREFLQDSLARPWALEDEAVLRHLRASMTQLQRMRCNLPPPSWAQGPGPSRLGLLGLPSGDRAPGAPVLISGALLSCSSLGDPRPRLGMWAPIAGPGHQCGGLSTGSGRGATREP</sequence>
<dbReference type="Proteomes" id="UP001652641">
    <property type="component" value="Chromosome 4"/>
</dbReference>
<evidence type="ECO:0000259" key="2">
    <source>
        <dbReference type="Pfam" id="PF00566"/>
    </source>
</evidence>
<dbReference type="PANTHER" id="PTHR47219:SF25">
    <property type="entry name" value="RAB-GAP TBC DOMAIN-CONTAINING PROTEIN"/>
    <property type="match status" value="1"/>
</dbReference>
<dbReference type="SUPFAM" id="SSF47923">
    <property type="entry name" value="Ypt/Rab-GAP domain of gyp1p"/>
    <property type="match status" value="1"/>
</dbReference>
<evidence type="ECO:0000313" key="3">
    <source>
        <dbReference type="Proteomes" id="UP001652641"/>
    </source>
</evidence>
<gene>
    <name evidence="4" type="primary">LOC112925328</name>
</gene>
<dbReference type="InterPro" id="IPR035969">
    <property type="entry name" value="Rab-GAP_TBC_sf"/>
</dbReference>
<dbReference type="RefSeq" id="XP_072612577.1">
    <property type="nucleotide sequence ID" value="XM_072756476.1"/>
</dbReference>
<name>A0ABM5ACR4_VULVU</name>
<feature type="domain" description="Rab-GAP TBC" evidence="2">
    <location>
        <begin position="41"/>
        <end position="98"/>
    </location>
</feature>
<evidence type="ECO:0000313" key="4">
    <source>
        <dbReference type="RefSeq" id="XP_072612577.1"/>
    </source>
</evidence>
<dbReference type="InterPro" id="IPR050302">
    <property type="entry name" value="Rab_GAP_TBC_domain"/>
</dbReference>
<organism evidence="3 4">
    <name type="scientific">Vulpes vulpes</name>
    <name type="common">Red fox</name>
    <dbReference type="NCBI Taxonomy" id="9627"/>
    <lineage>
        <taxon>Eukaryota</taxon>
        <taxon>Metazoa</taxon>
        <taxon>Chordata</taxon>
        <taxon>Craniata</taxon>
        <taxon>Vertebrata</taxon>
        <taxon>Euteleostomi</taxon>
        <taxon>Mammalia</taxon>
        <taxon>Eutheria</taxon>
        <taxon>Laurasiatheria</taxon>
        <taxon>Carnivora</taxon>
        <taxon>Caniformia</taxon>
        <taxon>Canidae</taxon>
        <taxon>Vulpes</taxon>
    </lineage>
</organism>
<protein>
    <submittedName>
        <fullName evidence="4">USP6 N-terminal-like protein isoform X1</fullName>
    </submittedName>
</protein>
<accession>A0ABM5ACR4</accession>
<dbReference type="Pfam" id="PF00566">
    <property type="entry name" value="RabGAP-TBC"/>
    <property type="match status" value="1"/>
</dbReference>
<dbReference type="InterPro" id="IPR000195">
    <property type="entry name" value="Rab-GAP-TBC_dom"/>
</dbReference>
<dbReference type="Gene3D" id="1.10.472.80">
    <property type="entry name" value="Ypt/Rab-GAP domain of gyp1p, domain 3"/>
    <property type="match status" value="1"/>
</dbReference>
<proteinExistence type="predicted"/>
<feature type="region of interest" description="Disordered" evidence="1">
    <location>
        <begin position="1"/>
        <end position="42"/>
    </location>
</feature>
<keyword evidence="3" id="KW-1185">Reference proteome</keyword>
<evidence type="ECO:0000256" key="1">
    <source>
        <dbReference type="SAM" id="MobiDB-lite"/>
    </source>
</evidence>
<dbReference type="PANTHER" id="PTHR47219">
    <property type="entry name" value="RAB GTPASE-ACTIVATING PROTEIN 1-LIKE"/>
    <property type="match status" value="1"/>
</dbReference>
<reference evidence="4" key="1">
    <citation type="submission" date="2025-08" db="UniProtKB">
        <authorList>
            <consortium name="RefSeq"/>
        </authorList>
    </citation>
    <scope>IDENTIFICATION</scope>
    <source>
        <tissue evidence="4">Cell line</tissue>
    </source>
</reference>
<dbReference type="GeneID" id="112925328"/>